<keyword evidence="2" id="KW-1185">Reference proteome</keyword>
<name>A0A3P1VBE9_9ACTO</name>
<organism evidence="1 2">
    <name type="scientific">Actinomyces bowdenii</name>
    <dbReference type="NCBI Taxonomy" id="131109"/>
    <lineage>
        <taxon>Bacteria</taxon>
        <taxon>Bacillati</taxon>
        <taxon>Actinomycetota</taxon>
        <taxon>Actinomycetes</taxon>
        <taxon>Actinomycetales</taxon>
        <taxon>Actinomycetaceae</taxon>
        <taxon>Actinomyces</taxon>
    </lineage>
</organism>
<dbReference type="Proteomes" id="UP000271272">
    <property type="component" value="Unassembled WGS sequence"/>
</dbReference>
<dbReference type="RefSeq" id="WP_124932657.1">
    <property type="nucleotide sequence ID" value="NZ_JAGFOU010000008.1"/>
</dbReference>
<dbReference type="EMBL" id="RQZC01000001">
    <property type="protein sequence ID" value="RRD30745.1"/>
    <property type="molecule type" value="Genomic_DNA"/>
</dbReference>
<evidence type="ECO:0000313" key="1">
    <source>
        <dbReference type="EMBL" id="RRD30745.1"/>
    </source>
</evidence>
<gene>
    <name evidence="1" type="ORF">EII10_01110</name>
</gene>
<dbReference type="OrthoDB" id="143162at2"/>
<sequence>MSTACPYCFTILTTDELLLRCTGECPERPDQQASSYIGYEVSTTPIYRQAISAEVRTLSPSYPCRRCKSICTQEVCPTCHRDLPSGWKQSRVFTMAITGPRGAGKSVYIAVMVEVLKRYAELRACTLTPFDQLTRDNYARLYHTPLYRENAAMGGTQRLHMTKPQGGGDPLIWEVSGAGVEGRLYLVMRDVSGEDMEQLAGRVPAFSFHDRADLVIFLFDPIMLDSVRQVLSGLIPDVNEDRLGSASREVLPKILGLMESGHASLALTISKFDSLHKVPQANNPMAPALANPAAHFNRDDTMRRGALGGHESAKELERDLAFLDAEVRALFDRIGEHSVTMMAEQAAASGKISGLQHFTVSAVGESPKHDKQLTERGISPFRVLDPVLWGMARAGIIL</sequence>
<evidence type="ECO:0008006" key="3">
    <source>
        <dbReference type="Google" id="ProtNLM"/>
    </source>
</evidence>
<accession>A0A3P1VBE9</accession>
<comment type="caution">
    <text evidence="1">The sequence shown here is derived from an EMBL/GenBank/DDBJ whole genome shotgun (WGS) entry which is preliminary data.</text>
</comment>
<dbReference type="AlphaFoldDB" id="A0A3P1VBE9"/>
<proteinExistence type="predicted"/>
<evidence type="ECO:0000313" key="2">
    <source>
        <dbReference type="Proteomes" id="UP000271272"/>
    </source>
</evidence>
<reference evidence="1 2" key="1">
    <citation type="submission" date="2018-11" db="EMBL/GenBank/DDBJ databases">
        <title>Genomes From Bacteria Associated with the Canine Oral Cavity: a Test Case for Automated Genome-Based Taxonomic Assignment.</title>
        <authorList>
            <person name="Coil D.A."/>
            <person name="Jospin G."/>
            <person name="Darling A.E."/>
            <person name="Wallis C."/>
            <person name="Davis I.J."/>
            <person name="Harris S."/>
            <person name="Eisen J.A."/>
            <person name="Holcombe L.J."/>
            <person name="O'Flynn C."/>
        </authorList>
    </citation>
    <scope>NUCLEOTIDE SEQUENCE [LARGE SCALE GENOMIC DNA]</scope>
    <source>
        <strain evidence="1 2">OH5050</strain>
    </source>
</reference>
<protein>
    <recommendedName>
        <fullName evidence="3">Zinc ribbon domain-containing protein</fullName>
    </recommendedName>
</protein>